<dbReference type="EMBL" id="CANTUO010000001">
    <property type="protein sequence ID" value="CAI5756397.1"/>
    <property type="molecule type" value="Genomic_DNA"/>
</dbReference>
<evidence type="ECO:0000256" key="1">
    <source>
        <dbReference type="SAM" id="Coils"/>
    </source>
</evidence>
<reference evidence="3" key="1">
    <citation type="submission" date="2022-12" db="EMBL/GenBank/DDBJ databases">
        <authorList>
            <person name="Brejova B."/>
        </authorList>
    </citation>
    <scope>NUCLEOTIDE SEQUENCE</scope>
</reference>
<dbReference type="Pfam" id="PF13094">
    <property type="entry name" value="CENP-Q"/>
    <property type="match status" value="1"/>
</dbReference>
<evidence type="ECO:0000256" key="2">
    <source>
        <dbReference type="SAM" id="MobiDB-lite"/>
    </source>
</evidence>
<dbReference type="OrthoDB" id="4025332at2759"/>
<feature type="coiled-coil region" evidence="1">
    <location>
        <begin position="178"/>
        <end position="248"/>
    </location>
</feature>
<accession>A0A9W4TSQ5</accession>
<keyword evidence="1" id="KW-0175">Coiled coil</keyword>
<organism evidence="3 4">
    <name type="scientific">Candida verbasci</name>
    <dbReference type="NCBI Taxonomy" id="1227364"/>
    <lineage>
        <taxon>Eukaryota</taxon>
        <taxon>Fungi</taxon>
        <taxon>Dikarya</taxon>
        <taxon>Ascomycota</taxon>
        <taxon>Saccharomycotina</taxon>
        <taxon>Pichiomycetes</taxon>
        <taxon>Debaryomycetaceae</taxon>
        <taxon>Candida/Lodderomyces clade</taxon>
        <taxon>Candida</taxon>
    </lineage>
</organism>
<name>A0A9W4TSQ5_9ASCO</name>
<feature type="region of interest" description="Disordered" evidence="2">
    <location>
        <begin position="1"/>
        <end position="36"/>
    </location>
</feature>
<evidence type="ECO:0000313" key="3">
    <source>
        <dbReference type="EMBL" id="CAI5756397.1"/>
    </source>
</evidence>
<dbReference type="InterPro" id="IPR025212">
    <property type="entry name" value="CAD_CENP-Q"/>
</dbReference>
<evidence type="ECO:0000313" key="4">
    <source>
        <dbReference type="Proteomes" id="UP001152885"/>
    </source>
</evidence>
<gene>
    <name evidence="3" type="ORF">CANVERA_P0913</name>
</gene>
<sequence>MAGESEDNNTFSSPSIHSNNDNNNHPSQPTSSEDDIDLFDTQNGLILKKRKLLIDDKVLQLPVITQSIIEQEISKSVIDKYWTQLNPDATRTLENIIEMGIITTIKQEHLTKSSNKFLNNLWLNSQNSKSFKSKLSVTKLPHPRSQFTKNADNRTNEIKDPLNYDEIIYKRKILQSYLDAEQKQVVDLEYNLNELDQIYWQDLRYLKNYQDVTGKFEREINTEIRNKLKQLEFDEEEVEQQKDDKLKLNLIKSETTKFDPDKDQDIKEILNQLSYKLSDISSNVESLVELNNKLEILNNLLN</sequence>
<protein>
    <submittedName>
        <fullName evidence="3">Uncharacterized protein</fullName>
    </submittedName>
</protein>
<comment type="caution">
    <text evidence="3">The sequence shown here is derived from an EMBL/GenBank/DDBJ whole genome shotgun (WGS) entry which is preliminary data.</text>
</comment>
<dbReference type="AlphaFoldDB" id="A0A9W4TSQ5"/>
<keyword evidence="4" id="KW-1185">Reference proteome</keyword>
<proteinExistence type="predicted"/>
<dbReference type="Proteomes" id="UP001152885">
    <property type="component" value="Unassembled WGS sequence"/>
</dbReference>
<feature type="compositionally biased region" description="Polar residues" evidence="2">
    <location>
        <begin position="8"/>
        <end position="31"/>
    </location>
</feature>